<feature type="region of interest" description="Disordered" evidence="1">
    <location>
        <begin position="439"/>
        <end position="666"/>
    </location>
</feature>
<proteinExistence type="predicted"/>
<feature type="compositionally biased region" description="Polar residues" evidence="1">
    <location>
        <begin position="649"/>
        <end position="666"/>
    </location>
</feature>
<feature type="compositionally biased region" description="Polar residues" evidence="1">
    <location>
        <begin position="135"/>
        <end position="148"/>
    </location>
</feature>
<organism evidence="3 4">
    <name type="scientific">Venturia nashicola</name>
    <dbReference type="NCBI Taxonomy" id="86259"/>
    <lineage>
        <taxon>Eukaryota</taxon>
        <taxon>Fungi</taxon>
        <taxon>Dikarya</taxon>
        <taxon>Ascomycota</taxon>
        <taxon>Pezizomycotina</taxon>
        <taxon>Dothideomycetes</taxon>
        <taxon>Pleosporomycetidae</taxon>
        <taxon>Venturiales</taxon>
        <taxon>Venturiaceae</taxon>
        <taxon>Venturia</taxon>
    </lineage>
</organism>
<dbReference type="PANTHER" id="PTHR23172">
    <property type="entry name" value="AUXILIN/CYCLIN G-ASSOCIATED KINASE-RELATED"/>
    <property type="match status" value="1"/>
</dbReference>
<dbReference type="EMBL" id="SNSC02000007">
    <property type="protein sequence ID" value="TID22821.1"/>
    <property type="molecule type" value="Genomic_DNA"/>
</dbReference>
<gene>
    <name evidence="3" type="ORF">E6O75_ATG01995</name>
</gene>
<dbReference type="PROSITE" id="PS50030">
    <property type="entry name" value="UBA"/>
    <property type="match status" value="1"/>
</dbReference>
<dbReference type="GO" id="GO:0031982">
    <property type="term" value="C:vesicle"/>
    <property type="evidence" value="ECO:0007669"/>
    <property type="project" value="TreeGrafter"/>
</dbReference>
<dbReference type="PANTHER" id="PTHR23172:SF19">
    <property type="entry name" value="J DOMAIN-CONTAINING PROTEIN"/>
    <property type="match status" value="1"/>
</dbReference>
<feature type="compositionally biased region" description="Low complexity" evidence="1">
    <location>
        <begin position="804"/>
        <end position="817"/>
    </location>
</feature>
<feature type="compositionally biased region" description="Basic and acidic residues" evidence="1">
    <location>
        <begin position="465"/>
        <end position="484"/>
    </location>
</feature>
<dbReference type="GO" id="GO:0030276">
    <property type="term" value="F:clathrin binding"/>
    <property type="evidence" value="ECO:0007669"/>
    <property type="project" value="TreeGrafter"/>
</dbReference>
<feature type="compositionally biased region" description="Low complexity" evidence="1">
    <location>
        <begin position="58"/>
        <end position="71"/>
    </location>
</feature>
<feature type="compositionally biased region" description="Basic and acidic residues" evidence="1">
    <location>
        <begin position="365"/>
        <end position="388"/>
    </location>
</feature>
<evidence type="ECO:0000256" key="1">
    <source>
        <dbReference type="SAM" id="MobiDB-lite"/>
    </source>
</evidence>
<feature type="domain" description="UBA" evidence="2">
    <location>
        <begin position="308"/>
        <end position="350"/>
    </location>
</feature>
<dbReference type="GO" id="GO:0005737">
    <property type="term" value="C:cytoplasm"/>
    <property type="evidence" value="ECO:0007669"/>
    <property type="project" value="TreeGrafter"/>
</dbReference>
<dbReference type="InterPro" id="IPR036869">
    <property type="entry name" value="J_dom_sf"/>
</dbReference>
<dbReference type="FunFam" id="1.10.287.110:FF:000002">
    <property type="entry name" value="putative tyrosine-protein phosphatase auxilin isoform X2"/>
    <property type="match status" value="1"/>
</dbReference>
<feature type="compositionally biased region" description="Pro residues" evidence="1">
    <location>
        <begin position="633"/>
        <end position="647"/>
    </location>
</feature>
<dbReference type="SUPFAM" id="SSF46934">
    <property type="entry name" value="UBA-like"/>
    <property type="match status" value="1"/>
</dbReference>
<feature type="compositionally biased region" description="Polar residues" evidence="1">
    <location>
        <begin position="39"/>
        <end position="57"/>
    </location>
</feature>
<evidence type="ECO:0000313" key="3">
    <source>
        <dbReference type="EMBL" id="TID22821.1"/>
    </source>
</evidence>
<feature type="region of interest" description="Disordered" evidence="1">
    <location>
        <begin position="351"/>
        <end position="422"/>
    </location>
</feature>
<evidence type="ECO:0000313" key="4">
    <source>
        <dbReference type="Proteomes" id="UP000298493"/>
    </source>
</evidence>
<sequence length="961" mass="103079">MDDLSGLDWNTTANNNNSKPPTTANPTYSYPSLRPTPSPSNSGRSTPQAAFQGLSNVTRTTPKPFSKPSTPANDSFAGLLSGGANKVHTNLSLQERQKQLLEEKARQEAENRSKLESHYGSQHGAFWDGLGARSGASSGISTPSMQTISPPPGAGPSSTIKKPFAGTNGGAPRKATQSPELDDILAAFNSSAPVDASSHFPPPQNASNGRSTPATLPITSKGPAISASSKGQFDFSEDDDPFGLNQMKQKSTSPAPPPPTNNDDDILGMLGRPVSEIPRPEPKPAPVERISPQSPDWTAERQHDLPKGPADKAVAELVDMGFPADKAAIALAQTESGIDVQGAVGILLNQAHEEAKQKSQGRQSQSERTDSTGPDTERRSRPLRETRDPSMPSWMREEDEHARPSSRTKDNRSPAPEKDVTKYAQDIGSTLFKSANSLWKTSQKKVQKAVAEFQQDGGDSSQPKWMREAQLRDEGERQGNDKKGKGTFADVTDEAAMLESGAGRPSKAAKQAPPRASQNPFQDEKLRMQSPSIDSFSDRASPQLRMQQRGAQQMPARPAQKLSRQEVEEQAAEVIVSSSRRRRPAPQSGTPPVSAPSTNDLSRPPVSSPHIQSRNPFANGSKPATPNTVSKPQPVPIPTRPKAPPRNIPQVSPSALSVSASHRQNGSEAFKRGDYSAAHEHYTTALRGIPTSHPVIIIIMCNRALTNIKVGDPKAAVSDAESALSVIGLSRGDGEKIAPGGSEGEKDMKDFYGKALMRKAEALENMEKWNDAAKVWKDAVEAGVGGNISIQGRNRCEKAGGGTSARPSPAPRSAAARKPPPPKPRPSALADLNGGSLSQHEAVNKLREANAAAEKADDEKFALTDTVDAKLIAWKGTKTDNIRALLGSLDKVLWEGSGWNKVGMQDLVMPNKVKICYMKAIAKVHPDKISQNATTEQKMISASVFSTLNEAWDKFKKDNNL</sequence>
<dbReference type="FunFam" id="1.25.40.10:FF:000354">
    <property type="entry name" value="UBA domain-containing protein 7"/>
    <property type="match status" value="1"/>
</dbReference>
<keyword evidence="4" id="KW-1185">Reference proteome</keyword>
<feature type="region of interest" description="Disordered" evidence="1">
    <location>
        <begin position="791"/>
        <end position="834"/>
    </location>
</feature>
<dbReference type="Gene3D" id="1.25.40.10">
    <property type="entry name" value="Tetratricopeptide repeat domain"/>
    <property type="match status" value="1"/>
</dbReference>
<dbReference type="InterPro" id="IPR015940">
    <property type="entry name" value="UBA"/>
</dbReference>
<dbReference type="SUPFAM" id="SSF48452">
    <property type="entry name" value="TPR-like"/>
    <property type="match status" value="1"/>
</dbReference>
<evidence type="ECO:0000259" key="2">
    <source>
        <dbReference type="PROSITE" id="PS50030"/>
    </source>
</evidence>
<dbReference type="GO" id="GO:0072583">
    <property type="term" value="P:clathrin-dependent endocytosis"/>
    <property type="evidence" value="ECO:0007669"/>
    <property type="project" value="TreeGrafter"/>
</dbReference>
<dbReference type="Gene3D" id="1.10.287.110">
    <property type="entry name" value="DnaJ domain"/>
    <property type="match status" value="1"/>
</dbReference>
<dbReference type="AlphaFoldDB" id="A0A4Z1PCT5"/>
<protein>
    <submittedName>
        <fullName evidence="3">Uba ts-n domain protein</fullName>
    </submittedName>
</protein>
<feature type="compositionally biased region" description="Basic and acidic residues" evidence="1">
    <location>
        <begin position="395"/>
        <end position="421"/>
    </location>
</feature>
<accession>A0A4Z1PCT5</accession>
<dbReference type="InterPro" id="IPR009060">
    <property type="entry name" value="UBA-like_sf"/>
</dbReference>
<dbReference type="STRING" id="86259.A0A4Z1PCT5"/>
<feature type="compositionally biased region" description="Polar residues" evidence="1">
    <location>
        <begin position="205"/>
        <end position="218"/>
    </location>
</feature>
<feature type="compositionally biased region" description="Polar residues" evidence="1">
    <location>
        <begin position="8"/>
        <end position="30"/>
    </location>
</feature>
<dbReference type="Proteomes" id="UP000298493">
    <property type="component" value="Unassembled WGS sequence"/>
</dbReference>
<feature type="compositionally biased region" description="Basic and acidic residues" evidence="1">
    <location>
        <begin position="298"/>
        <end position="312"/>
    </location>
</feature>
<name>A0A4Z1PCT5_9PEZI</name>
<feature type="compositionally biased region" description="Polar residues" evidence="1">
    <location>
        <begin position="609"/>
        <end position="631"/>
    </location>
</feature>
<reference evidence="3 4" key="1">
    <citation type="submission" date="2019-04" db="EMBL/GenBank/DDBJ databases">
        <title>High contiguity whole genome sequence and gene annotation resource for two Venturia nashicola isolates.</title>
        <authorList>
            <person name="Prokchorchik M."/>
            <person name="Won K."/>
            <person name="Lee Y."/>
            <person name="Choi E.D."/>
            <person name="Segonzac C."/>
            <person name="Sohn K.H."/>
        </authorList>
    </citation>
    <scope>NUCLEOTIDE SEQUENCE [LARGE SCALE GENOMIC DNA]</scope>
    <source>
        <strain evidence="3 4">PRI2</strain>
    </source>
</reference>
<dbReference type="SUPFAM" id="SSF46565">
    <property type="entry name" value="Chaperone J-domain"/>
    <property type="match status" value="1"/>
</dbReference>
<feature type="region of interest" description="Disordered" evidence="1">
    <location>
        <begin position="1"/>
        <end position="312"/>
    </location>
</feature>
<dbReference type="GO" id="GO:0072318">
    <property type="term" value="P:clathrin coat disassembly"/>
    <property type="evidence" value="ECO:0007669"/>
    <property type="project" value="TreeGrafter"/>
</dbReference>
<feature type="compositionally biased region" description="Polar residues" evidence="1">
    <location>
        <begin position="587"/>
        <end position="601"/>
    </location>
</feature>
<comment type="caution">
    <text evidence="3">The sequence shown here is derived from an EMBL/GenBank/DDBJ whole genome shotgun (WGS) entry which is preliminary data.</text>
</comment>
<feature type="compositionally biased region" description="Basic and acidic residues" evidence="1">
    <location>
        <begin position="95"/>
        <end position="117"/>
    </location>
</feature>
<feature type="compositionally biased region" description="Polar residues" evidence="1">
    <location>
        <begin position="529"/>
        <end position="551"/>
    </location>
</feature>
<dbReference type="InterPro" id="IPR011990">
    <property type="entry name" value="TPR-like_helical_dom_sf"/>
</dbReference>
<dbReference type="Gene3D" id="1.10.8.10">
    <property type="entry name" value="DNA helicase RuvA subunit, C-terminal domain"/>
    <property type="match status" value="1"/>
</dbReference>